<dbReference type="AlphaFoldDB" id="A0A6F8SYZ2"/>
<evidence type="ECO:0000313" key="2">
    <source>
        <dbReference type="Proteomes" id="UP000502894"/>
    </source>
</evidence>
<dbReference type="Proteomes" id="UP000502894">
    <property type="component" value="Chromosome"/>
</dbReference>
<sequence>MEMILDAGKDTINSLEKIAKIEDKPLDVIALEMMALGARVYHASKEENPKNDIDMHRNILKTALVNHELLSEILTIIFNKERSKLKAYDSESAIKMAEQLAEKYLRGGERL</sequence>
<protein>
    <submittedName>
        <fullName evidence="1">Uncharacterized protein</fullName>
    </submittedName>
</protein>
<dbReference type="RefSeq" id="WP_173235434.1">
    <property type="nucleotide sequence ID" value="NZ_AP022839.1"/>
</dbReference>
<dbReference type="EMBL" id="AP022839">
    <property type="protein sequence ID" value="BCA93654.1"/>
    <property type="molecule type" value="Genomic_DNA"/>
</dbReference>
<evidence type="ECO:0000313" key="1">
    <source>
        <dbReference type="EMBL" id="BCA93654.1"/>
    </source>
</evidence>
<name>A0A6F8SYZ2_9GAMM</name>
<dbReference type="KEGG" id="lant:TUM19329_00150"/>
<organism evidence="1 2">
    <name type="scientific">Legionella antarctica</name>
    <dbReference type="NCBI Taxonomy" id="2708020"/>
    <lineage>
        <taxon>Bacteria</taxon>
        <taxon>Pseudomonadati</taxon>
        <taxon>Pseudomonadota</taxon>
        <taxon>Gammaproteobacteria</taxon>
        <taxon>Legionellales</taxon>
        <taxon>Legionellaceae</taxon>
        <taxon>Legionella</taxon>
    </lineage>
</organism>
<keyword evidence="2" id="KW-1185">Reference proteome</keyword>
<accession>A0A6F8SYZ2</accession>
<gene>
    <name evidence="1" type="ORF">TUM19329_00150</name>
</gene>
<reference evidence="1" key="1">
    <citation type="journal article" date="2020" name="Microbiol. Resour. Announc.">
        <title>Complete Genome Sequence of Novel Psychrotolerant Legionella Strain TUM19329, Isolated from Antarctic Lake Sediment.</title>
        <authorList>
            <person name="Shimada S."/>
            <person name="Nakai R."/>
            <person name="Aoki K."/>
            <person name="Shimoeda N."/>
            <person name="Ohno G."/>
            <person name="Miyazaki Y."/>
            <person name="Kudoh S."/>
            <person name="Imura S."/>
            <person name="Watanabe K."/>
            <person name="Ishii Y."/>
            <person name="Tateda K."/>
        </authorList>
    </citation>
    <scope>NUCLEOTIDE SEQUENCE [LARGE SCALE GENOMIC DNA]</scope>
    <source>
        <strain evidence="1">TUM19329</strain>
    </source>
</reference>
<proteinExistence type="predicted"/>